<dbReference type="InterPro" id="IPR019775">
    <property type="entry name" value="WD40_repeat_CS"/>
</dbReference>
<feature type="repeat" description="WD" evidence="3">
    <location>
        <begin position="472"/>
        <end position="511"/>
    </location>
</feature>
<feature type="repeat" description="WD" evidence="3">
    <location>
        <begin position="431"/>
        <end position="470"/>
    </location>
</feature>
<dbReference type="PANTHER" id="PTHR44436">
    <property type="entry name" value="F-BOX/WD REPEAT-CONTAINING PROTEIN 2"/>
    <property type="match status" value="1"/>
</dbReference>
<keyword evidence="2" id="KW-0677">Repeat</keyword>
<dbReference type="Proteomes" id="UP001146793">
    <property type="component" value="Unassembled WGS sequence"/>
</dbReference>
<name>A0AAV7YUU8_9EUKA</name>
<dbReference type="InterPro" id="IPR036322">
    <property type="entry name" value="WD40_repeat_dom_sf"/>
</dbReference>
<dbReference type="EMBL" id="JANTQA010000047">
    <property type="protein sequence ID" value="KAJ3433632.1"/>
    <property type="molecule type" value="Genomic_DNA"/>
</dbReference>
<evidence type="ECO:0000256" key="4">
    <source>
        <dbReference type="SAM" id="MobiDB-lite"/>
    </source>
</evidence>
<evidence type="ECO:0000256" key="1">
    <source>
        <dbReference type="ARBA" id="ARBA00022574"/>
    </source>
</evidence>
<accession>A0AAV7YUU8</accession>
<organism evidence="6 7">
    <name type="scientific">Anaeramoeba flamelloides</name>
    <dbReference type="NCBI Taxonomy" id="1746091"/>
    <lineage>
        <taxon>Eukaryota</taxon>
        <taxon>Metamonada</taxon>
        <taxon>Anaeramoebidae</taxon>
        <taxon>Anaeramoeba</taxon>
    </lineage>
</organism>
<feature type="compositionally biased region" description="Basic residues" evidence="4">
    <location>
        <begin position="200"/>
        <end position="212"/>
    </location>
</feature>
<feature type="compositionally biased region" description="Basic and acidic residues" evidence="4">
    <location>
        <begin position="219"/>
        <end position="257"/>
    </location>
</feature>
<sequence>MGNFVNKKKSLIESEALIEKLPEDLVYYVFQYLNAKDLIKVSMTCTYLKEISKDPMLWKTLFDNKYPHLRYIPVPSPTLQSWKKYYHHRMAWEKKWYKKKYKATTQIRYQKGVNKSRFTTVNEIATCNWDRTLKLWSLTKQEYTILPTKPIGQVWKIYVSPQYSRLVSASDQNEIHLYELPPVRNSEELGEIIKKKFKKKKQKLKLKQRNKQKFQQNKPKNEIQKEKEKEKEKEKKKEKEKENKKVVNVEKKKDNQESQKQTKPKLENKIKKHKKKKKKKKKKKIELDPDTKLIRKFEQPLKKESNEKKTKNKNKMHKQSQTEKELVMKNTNMKEQNLNNEYKGMFLKHGVLSGHTSTIKCFKFDEEHLISGSSDCTVKIWDTQQKKCKSTIEHTDSIWTLDYLGDYLVTGSKDTAVRWWSLPREEMLDLLVGHTAPVSCIEYQNSEIVSGSYDSVIKLWDLRSFERCTATLEGHQGPISCLQLEGNLILSGSFDSTIKVWDRRKLTNLHTFREMENSWILSLQFKDGRLLTSSNNGEVKILDFRTKEMLEVEEIELLSKWSSQENILKK</sequence>
<dbReference type="InterPro" id="IPR020472">
    <property type="entry name" value="WD40_PAC1"/>
</dbReference>
<feature type="compositionally biased region" description="Basic residues" evidence="4">
    <location>
        <begin position="270"/>
        <end position="284"/>
    </location>
</feature>
<dbReference type="SMART" id="SM00256">
    <property type="entry name" value="FBOX"/>
    <property type="match status" value="1"/>
</dbReference>
<proteinExistence type="predicted"/>
<evidence type="ECO:0000313" key="7">
    <source>
        <dbReference type="Proteomes" id="UP001146793"/>
    </source>
</evidence>
<dbReference type="CDD" id="cd00200">
    <property type="entry name" value="WD40"/>
    <property type="match status" value="1"/>
</dbReference>
<dbReference type="AlphaFoldDB" id="A0AAV7YUU8"/>
<dbReference type="SUPFAM" id="SSF50978">
    <property type="entry name" value="WD40 repeat-like"/>
    <property type="match status" value="2"/>
</dbReference>
<feature type="repeat" description="WD" evidence="3">
    <location>
        <begin position="391"/>
        <end position="430"/>
    </location>
</feature>
<dbReference type="Gene3D" id="1.20.1280.50">
    <property type="match status" value="1"/>
</dbReference>
<evidence type="ECO:0000256" key="2">
    <source>
        <dbReference type="ARBA" id="ARBA00022737"/>
    </source>
</evidence>
<dbReference type="PRINTS" id="PR00320">
    <property type="entry name" value="GPROTEINBRPT"/>
</dbReference>
<dbReference type="PROSITE" id="PS00678">
    <property type="entry name" value="WD_REPEATS_1"/>
    <property type="match status" value="1"/>
</dbReference>
<dbReference type="InterPro" id="IPR001680">
    <property type="entry name" value="WD40_rpt"/>
</dbReference>
<dbReference type="InterPro" id="IPR001810">
    <property type="entry name" value="F-box_dom"/>
</dbReference>
<evidence type="ECO:0000259" key="5">
    <source>
        <dbReference type="PROSITE" id="PS50181"/>
    </source>
</evidence>
<dbReference type="SMART" id="SM00320">
    <property type="entry name" value="WD40"/>
    <property type="match status" value="7"/>
</dbReference>
<dbReference type="SUPFAM" id="SSF81383">
    <property type="entry name" value="F-box domain"/>
    <property type="match status" value="1"/>
</dbReference>
<protein>
    <submittedName>
        <fullName evidence="6">F-box/wd repeat-containing protein pof1</fullName>
    </submittedName>
</protein>
<dbReference type="Pfam" id="PF12937">
    <property type="entry name" value="F-box-like"/>
    <property type="match status" value="1"/>
</dbReference>
<dbReference type="PROSITE" id="PS50294">
    <property type="entry name" value="WD_REPEATS_REGION"/>
    <property type="match status" value="3"/>
</dbReference>
<gene>
    <name evidence="6" type="ORF">M0812_22594</name>
</gene>
<feature type="domain" description="F-box" evidence="5">
    <location>
        <begin position="15"/>
        <end position="61"/>
    </location>
</feature>
<dbReference type="InterPro" id="IPR042627">
    <property type="entry name" value="FBXW2"/>
</dbReference>
<dbReference type="PANTHER" id="PTHR44436:SF1">
    <property type="entry name" value="F-BOX_WD REPEAT-CONTAINING PROTEIN 2"/>
    <property type="match status" value="1"/>
</dbReference>
<dbReference type="Gene3D" id="2.130.10.10">
    <property type="entry name" value="YVTN repeat-like/Quinoprotein amine dehydrogenase"/>
    <property type="match status" value="2"/>
</dbReference>
<dbReference type="InterPro" id="IPR015943">
    <property type="entry name" value="WD40/YVTN_repeat-like_dom_sf"/>
</dbReference>
<feature type="repeat" description="WD" evidence="3">
    <location>
        <begin position="352"/>
        <end position="391"/>
    </location>
</feature>
<keyword evidence="1 3" id="KW-0853">WD repeat</keyword>
<feature type="compositionally biased region" description="Basic and acidic residues" evidence="4">
    <location>
        <begin position="285"/>
        <end position="309"/>
    </location>
</feature>
<comment type="caution">
    <text evidence="6">The sequence shown here is derived from an EMBL/GenBank/DDBJ whole genome shotgun (WGS) entry which is preliminary data.</text>
</comment>
<dbReference type="Pfam" id="PF00400">
    <property type="entry name" value="WD40"/>
    <property type="match status" value="4"/>
</dbReference>
<evidence type="ECO:0000313" key="6">
    <source>
        <dbReference type="EMBL" id="KAJ3433632.1"/>
    </source>
</evidence>
<feature type="region of interest" description="Disordered" evidence="4">
    <location>
        <begin position="200"/>
        <end position="323"/>
    </location>
</feature>
<dbReference type="PROSITE" id="PS50082">
    <property type="entry name" value="WD_REPEATS_2"/>
    <property type="match status" value="4"/>
</dbReference>
<evidence type="ECO:0000256" key="3">
    <source>
        <dbReference type="PROSITE-ProRule" id="PRU00221"/>
    </source>
</evidence>
<dbReference type="PROSITE" id="PS50181">
    <property type="entry name" value="FBOX"/>
    <property type="match status" value="1"/>
</dbReference>
<dbReference type="InterPro" id="IPR036047">
    <property type="entry name" value="F-box-like_dom_sf"/>
</dbReference>
<reference evidence="6" key="1">
    <citation type="submission" date="2022-08" db="EMBL/GenBank/DDBJ databases">
        <title>Novel sulphate-reducing endosymbionts in the free-living metamonad Anaeramoeba.</title>
        <authorList>
            <person name="Jerlstrom-Hultqvist J."/>
            <person name="Cepicka I."/>
            <person name="Gallot-Lavallee L."/>
            <person name="Salas-Leiva D."/>
            <person name="Curtis B.A."/>
            <person name="Zahonova K."/>
            <person name="Pipaliya S."/>
            <person name="Dacks J."/>
            <person name="Roger A.J."/>
        </authorList>
    </citation>
    <scope>NUCLEOTIDE SEQUENCE</scope>
    <source>
        <strain evidence="6">Busselton2</strain>
    </source>
</reference>